<proteinExistence type="predicted"/>
<dbReference type="InterPro" id="IPR018634">
    <property type="entry name" value="ChrB_C"/>
</dbReference>
<feature type="domain" description="ChrB N-terminal" evidence="2">
    <location>
        <begin position="18"/>
        <end position="149"/>
    </location>
</feature>
<dbReference type="InterPro" id="IPR046858">
    <property type="entry name" value="ChrB_N"/>
</dbReference>
<evidence type="ECO:0000313" key="3">
    <source>
        <dbReference type="EMBL" id="QDL36616.1"/>
    </source>
</evidence>
<keyword evidence="4" id="KW-1185">Reference proteome</keyword>
<evidence type="ECO:0000259" key="1">
    <source>
        <dbReference type="Pfam" id="PF09828"/>
    </source>
</evidence>
<name>A0A515D896_9BURK</name>
<dbReference type="RefSeq" id="WP_142817783.1">
    <property type="nucleotide sequence ID" value="NZ_CP035503.1"/>
</dbReference>
<dbReference type="Pfam" id="PF09828">
    <property type="entry name" value="ChrB_C"/>
    <property type="match status" value="1"/>
</dbReference>
<protein>
    <submittedName>
        <fullName evidence="3">Chromate resistance protein</fullName>
    </submittedName>
</protein>
<organism evidence="3 4">
    <name type="scientific">Rhodoferax sediminis</name>
    <dbReference type="NCBI Taxonomy" id="2509614"/>
    <lineage>
        <taxon>Bacteria</taxon>
        <taxon>Pseudomonadati</taxon>
        <taxon>Pseudomonadota</taxon>
        <taxon>Betaproteobacteria</taxon>
        <taxon>Burkholderiales</taxon>
        <taxon>Comamonadaceae</taxon>
        <taxon>Rhodoferax</taxon>
    </lineage>
</organism>
<gene>
    <name evidence="3" type="ORF">EUB48_04380</name>
</gene>
<evidence type="ECO:0000313" key="4">
    <source>
        <dbReference type="Proteomes" id="UP000316798"/>
    </source>
</evidence>
<dbReference type="EMBL" id="CP035503">
    <property type="protein sequence ID" value="QDL36616.1"/>
    <property type="molecule type" value="Genomic_DNA"/>
</dbReference>
<sequence length="317" mass="35154">MEWLALILSLPANSATTRTRIWRELKALGAGTLRDGVYLLPTHPELRSALEAIEADVAATGGSAQIVRIVSEGAQQERAHVMLFDRAQAFGELGERISQAGRTLKTESEAAAMRMLRRLQKSFEDICRTDFFPGPAQQRGRKNLDRLQRAITLQFSPDEPTMSEGLIERLDKANFQRKTWATRKRPGIDRLASAWLIRRFIDPASKLVWLSKPADAPALAIGYDFDGAQFTHRGERVTFEVLMASFGFEEDWALTYVGRIVRFLDIGGEAPAEATGMGALFDGLRSLHQNDDELVVAALGAFDGLYQAFKIGEKADG</sequence>
<dbReference type="KEGG" id="rhf:EUB48_04380"/>
<dbReference type="Proteomes" id="UP000316798">
    <property type="component" value="Chromosome"/>
</dbReference>
<dbReference type="Pfam" id="PF20229">
    <property type="entry name" value="ChrB_N"/>
    <property type="match status" value="1"/>
</dbReference>
<reference evidence="3 4" key="1">
    <citation type="submission" date="2019-01" db="EMBL/GenBank/DDBJ databases">
        <title>Genomic insights into a novel species Rhodoferax sp.</title>
        <authorList>
            <person name="Jin L."/>
        </authorList>
    </citation>
    <scope>NUCLEOTIDE SEQUENCE [LARGE SCALE GENOMIC DNA]</scope>
    <source>
        <strain evidence="3 4">CHu59-6-5</strain>
    </source>
</reference>
<dbReference type="OrthoDB" id="6605953at2"/>
<accession>A0A515D896</accession>
<feature type="domain" description="ChrB C-terminal" evidence="1">
    <location>
        <begin position="180"/>
        <end position="308"/>
    </location>
</feature>
<evidence type="ECO:0000259" key="2">
    <source>
        <dbReference type="Pfam" id="PF20229"/>
    </source>
</evidence>
<dbReference type="AlphaFoldDB" id="A0A515D896"/>